<dbReference type="Proteomes" id="UP000010077">
    <property type="component" value="Chromosome"/>
</dbReference>
<keyword evidence="1" id="KW-1133">Transmembrane helix</keyword>
<evidence type="ECO:0000313" key="2">
    <source>
        <dbReference type="EMBL" id="AFX99486.1"/>
    </source>
</evidence>
<dbReference type="EMBL" id="CP003539">
    <property type="protein sequence ID" value="AFX99486.1"/>
    <property type="molecule type" value="Genomic_DNA"/>
</dbReference>
<reference evidence="2 3" key="1">
    <citation type="journal article" date="2012" name="Proc. Natl. Acad. Sci. U.S.A.">
        <title>Genome streamlining and chemical defense in a coral reef symbiosis.</title>
        <authorList>
            <person name="Kwan J.C."/>
            <person name="Donia M.S."/>
            <person name="Han A.W."/>
            <person name="Hirose E."/>
            <person name="Haygood M.G."/>
            <person name="Schmidt E.W."/>
        </authorList>
    </citation>
    <scope>NUCLEOTIDE SEQUENCE [LARGE SCALE GENOMIC DNA]</scope>
    <source>
        <strain evidence="2 3">L2</strain>
    </source>
</reference>
<dbReference type="HOGENOM" id="CLU_3341714_0_0_5"/>
<dbReference type="AlphaFoldDB" id="K7ZDG0"/>
<dbReference type="KEGG" id="thal:A1OE_1313"/>
<evidence type="ECO:0000256" key="1">
    <source>
        <dbReference type="SAM" id="Phobius"/>
    </source>
</evidence>
<name>K7ZDG0_9PROT</name>
<sequence length="37" mass="4153">MSALYKLPARKILNNLLSCIASLYSLLAHACCWLARM</sequence>
<organism evidence="2 3">
    <name type="scientific">Candidatus Endolissoclinum faulkneri L2</name>
    <dbReference type="NCBI Taxonomy" id="1193729"/>
    <lineage>
        <taxon>Bacteria</taxon>
        <taxon>Pseudomonadati</taxon>
        <taxon>Pseudomonadota</taxon>
        <taxon>Alphaproteobacteria</taxon>
        <taxon>Rhodospirillales</taxon>
        <taxon>Rhodospirillaceae</taxon>
        <taxon>Candidatus Endolissoclinum</taxon>
    </lineage>
</organism>
<gene>
    <name evidence="2" type="ORF">A1OE_1313</name>
</gene>
<accession>K7ZDG0</accession>
<keyword evidence="3" id="KW-1185">Reference proteome</keyword>
<evidence type="ECO:0000313" key="3">
    <source>
        <dbReference type="Proteomes" id="UP000010077"/>
    </source>
</evidence>
<feature type="transmembrane region" description="Helical" evidence="1">
    <location>
        <begin position="12"/>
        <end position="35"/>
    </location>
</feature>
<keyword evidence="1" id="KW-0812">Transmembrane</keyword>
<proteinExistence type="predicted"/>
<keyword evidence="1" id="KW-0472">Membrane</keyword>
<protein>
    <submittedName>
        <fullName evidence="2">Uncharacterized protein</fullName>
    </submittedName>
</protein>